<evidence type="ECO:0000313" key="11">
    <source>
        <dbReference type="EMBL" id="EOR94813.1"/>
    </source>
</evidence>
<evidence type="ECO:0000256" key="3">
    <source>
        <dbReference type="ARBA" id="ARBA00012572"/>
    </source>
</evidence>
<dbReference type="CDD" id="cd00405">
    <property type="entry name" value="PRAI"/>
    <property type="match status" value="1"/>
</dbReference>
<dbReference type="AlphaFoldDB" id="R9GSZ8"/>
<dbReference type="Gene3D" id="3.20.20.70">
    <property type="entry name" value="Aldolase class I"/>
    <property type="match status" value="1"/>
</dbReference>
<dbReference type="PANTHER" id="PTHR42894:SF1">
    <property type="entry name" value="N-(5'-PHOSPHORIBOSYL)ANTHRANILATE ISOMERASE"/>
    <property type="match status" value="1"/>
</dbReference>
<dbReference type="InterPro" id="IPR044643">
    <property type="entry name" value="TrpF_fam"/>
</dbReference>
<reference evidence="11 12" key="1">
    <citation type="journal article" date="2013" name="Genome Announc.">
        <title>Draft Genome Sequence of Arcticibacter svalbardensis Strain MN12-7T, a Member of the Family Sphingobacteriaceae Isolated from an Arctic Soil Sample.</title>
        <authorList>
            <person name="Shivaji S."/>
            <person name="Ara S."/>
            <person name="Prasad S."/>
            <person name="Manasa B.P."/>
            <person name="Begum Z."/>
            <person name="Singh A."/>
            <person name="Kumar Pinnaka A."/>
        </authorList>
    </citation>
    <scope>NUCLEOTIDE SEQUENCE [LARGE SCALE GENOMIC DNA]</scope>
    <source>
        <strain evidence="11 12">MN12-7</strain>
    </source>
</reference>
<evidence type="ECO:0000259" key="10">
    <source>
        <dbReference type="Pfam" id="PF00697"/>
    </source>
</evidence>
<evidence type="ECO:0000256" key="2">
    <source>
        <dbReference type="ARBA" id="ARBA00004664"/>
    </source>
</evidence>
<evidence type="ECO:0000256" key="8">
    <source>
        <dbReference type="ARBA" id="ARBA00023235"/>
    </source>
</evidence>
<comment type="pathway">
    <text evidence="2 9">Amino-acid biosynthesis; L-tryptophan biosynthesis; L-tryptophan from chorismate: step 3/5.</text>
</comment>
<dbReference type="Proteomes" id="UP000014174">
    <property type="component" value="Unassembled WGS sequence"/>
</dbReference>
<feature type="domain" description="N-(5'phosphoribosyl) anthranilate isomerase (PRAI)" evidence="10">
    <location>
        <begin position="4"/>
        <end position="195"/>
    </location>
</feature>
<dbReference type="HAMAP" id="MF_00135">
    <property type="entry name" value="PRAI"/>
    <property type="match status" value="1"/>
</dbReference>
<dbReference type="EC" id="5.3.1.24" evidence="3 9"/>
<dbReference type="SUPFAM" id="SSF51366">
    <property type="entry name" value="Ribulose-phoshate binding barrel"/>
    <property type="match status" value="1"/>
</dbReference>
<dbReference type="OrthoDB" id="9786954at2"/>
<evidence type="ECO:0000313" key="12">
    <source>
        <dbReference type="Proteomes" id="UP000014174"/>
    </source>
</evidence>
<organism evidence="11 12">
    <name type="scientific">Arcticibacter svalbardensis MN12-7</name>
    <dbReference type="NCBI Taxonomy" id="1150600"/>
    <lineage>
        <taxon>Bacteria</taxon>
        <taxon>Pseudomonadati</taxon>
        <taxon>Bacteroidota</taxon>
        <taxon>Sphingobacteriia</taxon>
        <taxon>Sphingobacteriales</taxon>
        <taxon>Sphingobacteriaceae</taxon>
        <taxon>Arcticibacter</taxon>
    </lineage>
</organism>
<proteinExistence type="inferred from homology"/>
<dbReference type="PANTHER" id="PTHR42894">
    <property type="entry name" value="N-(5'-PHOSPHORIBOSYL)ANTHRANILATE ISOMERASE"/>
    <property type="match status" value="1"/>
</dbReference>
<keyword evidence="5 9" id="KW-0028">Amino-acid biosynthesis</keyword>
<evidence type="ECO:0000256" key="4">
    <source>
        <dbReference type="ARBA" id="ARBA00022272"/>
    </source>
</evidence>
<gene>
    <name evidence="9" type="primary">trpF</name>
    <name evidence="11" type="ORF">ADIARSV_2029</name>
</gene>
<dbReference type="STRING" id="1150600.ADIARSV_2029"/>
<evidence type="ECO:0000256" key="1">
    <source>
        <dbReference type="ARBA" id="ARBA00001164"/>
    </source>
</evidence>
<comment type="caution">
    <text evidence="11">The sequence shown here is derived from an EMBL/GenBank/DDBJ whole genome shotgun (WGS) entry which is preliminary data.</text>
</comment>
<protein>
    <recommendedName>
        <fullName evidence="4 9">N-(5'-phosphoribosyl)anthranilate isomerase</fullName>
        <shortName evidence="9">PRAI</shortName>
        <ecNumber evidence="3 9">5.3.1.24</ecNumber>
    </recommendedName>
</protein>
<sequence>MRDTANILEIAALEPDYMGFIFYPLSSRYAGEVDAEIVRELPSSIKKTGVFVNADLATIAKWGTVLQLDAVQLHGNESPEFCLKLKENGIEVIKAFGIHADFEFKSLENYLQVVDYFLFDTSTAQHGGSGKVFDWELLLQNNTDIPFFLSGGIDLEQLDTIAQINDSRLYAVDLNSKFELSPGIKDYSKLKKIFKGRL</sequence>
<evidence type="ECO:0000256" key="7">
    <source>
        <dbReference type="ARBA" id="ARBA00023141"/>
    </source>
</evidence>
<keyword evidence="12" id="KW-1185">Reference proteome</keyword>
<dbReference type="GO" id="GO:0004640">
    <property type="term" value="F:phosphoribosylanthranilate isomerase activity"/>
    <property type="evidence" value="ECO:0007669"/>
    <property type="project" value="UniProtKB-UniRule"/>
</dbReference>
<dbReference type="GO" id="GO:0000162">
    <property type="term" value="P:L-tryptophan biosynthetic process"/>
    <property type="evidence" value="ECO:0007669"/>
    <property type="project" value="UniProtKB-UniRule"/>
</dbReference>
<keyword evidence="8 9" id="KW-0413">Isomerase</keyword>
<evidence type="ECO:0000256" key="5">
    <source>
        <dbReference type="ARBA" id="ARBA00022605"/>
    </source>
</evidence>
<keyword evidence="7 9" id="KW-0057">Aromatic amino acid biosynthesis</keyword>
<name>R9GSZ8_9SPHI</name>
<dbReference type="InterPro" id="IPR011060">
    <property type="entry name" value="RibuloseP-bd_barrel"/>
</dbReference>
<dbReference type="PATRIC" id="fig|1150600.3.peg.2004"/>
<dbReference type="eggNOG" id="COG0135">
    <property type="taxonomic scope" value="Bacteria"/>
</dbReference>
<dbReference type="EMBL" id="AQPN01000077">
    <property type="protein sequence ID" value="EOR94813.1"/>
    <property type="molecule type" value="Genomic_DNA"/>
</dbReference>
<accession>R9GSZ8</accession>
<dbReference type="Pfam" id="PF00697">
    <property type="entry name" value="PRAI"/>
    <property type="match status" value="1"/>
</dbReference>
<keyword evidence="6 9" id="KW-0822">Tryptophan biosynthesis</keyword>
<comment type="catalytic activity">
    <reaction evidence="1 9">
        <text>N-(5-phospho-beta-D-ribosyl)anthranilate = 1-(2-carboxyphenylamino)-1-deoxy-D-ribulose 5-phosphate</text>
        <dbReference type="Rhea" id="RHEA:21540"/>
        <dbReference type="ChEBI" id="CHEBI:18277"/>
        <dbReference type="ChEBI" id="CHEBI:58613"/>
        <dbReference type="EC" id="5.3.1.24"/>
    </reaction>
</comment>
<comment type="similarity">
    <text evidence="9">Belongs to the TrpF family.</text>
</comment>
<dbReference type="InterPro" id="IPR013785">
    <property type="entry name" value="Aldolase_TIM"/>
</dbReference>
<evidence type="ECO:0000256" key="6">
    <source>
        <dbReference type="ARBA" id="ARBA00022822"/>
    </source>
</evidence>
<dbReference type="InterPro" id="IPR001240">
    <property type="entry name" value="PRAI_dom"/>
</dbReference>
<evidence type="ECO:0000256" key="9">
    <source>
        <dbReference type="HAMAP-Rule" id="MF_00135"/>
    </source>
</evidence>
<dbReference type="UniPathway" id="UPA00035">
    <property type="reaction ID" value="UER00042"/>
</dbReference>